<accession>A0AAV3ZDB3</accession>
<dbReference type="EMBL" id="BLXT01002187">
    <property type="protein sequence ID" value="GFN91883.1"/>
    <property type="molecule type" value="Genomic_DNA"/>
</dbReference>
<evidence type="ECO:0008006" key="3">
    <source>
        <dbReference type="Google" id="ProtNLM"/>
    </source>
</evidence>
<comment type="caution">
    <text evidence="1">The sequence shown here is derived from an EMBL/GenBank/DDBJ whole genome shotgun (WGS) entry which is preliminary data.</text>
</comment>
<sequence length="148" mass="16613">MSSAWLAGGTCATYLLPNSWHPVLLPYDFGSGACKPSCRTDNSLFLALEQRSKTILPLSTQNTHCSSRPNVTRPVRQKQRVFRPYMKDFARRHSSLIGFIKFGKSFIIATLSKVPRCRIAALSSYRIELMVSDTAAGSFPLHMQSRCR</sequence>
<dbReference type="AlphaFoldDB" id="A0AAV3ZDB3"/>
<protein>
    <recommendedName>
        <fullName evidence="3">Secreted protein</fullName>
    </recommendedName>
</protein>
<gene>
    <name evidence="1" type="ORF">PoB_001838900</name>
</gene>
<organism evidence="1 2">
    <name type="scientific">Plakobranchus ocellatus</name>
    <dbReference type="NCBI Taxonomy" id="259542"/>
    <lineage>
        <taxon>Eukaryota</taxon>
        <taxon>Metazoa</taxon>
        <taxon>Spiralia</taxon>
        <taxon>Lophotrochozoa</taxon>
        <taxon>Mollusca</taxon>
        <taxon>Gastropoda</taxon>
        <taxon>Heterobranchia</taxon>
        <taxon>Euthyneura</taxon>
        <taxon>Panpulmonata</taxon>
        <taxon>Sacoglossa</taxon>
        <taxon>Placobranchoidea</taxon>
        <taxon>Plakobranchidae</taxon>
        <taxon>Plakobranchus</taxon>
    </lineage>
</organism>
<evidence type="ECO:0000313" key="2">
    <source>
        <dbReference type="Proteomes" id="UP000735302"/>
    </source>
</evidence>
<proteinExistence type="predicted"/>
<evidence type="ECO:0000313" key="1">
    <source>
        <dbReference type="EMBL" id="GFN91883.1"/>
    </source>
</evidence>
<dbReference type="Proteomes" id="UP000735302">
    <property type="component" value="Unassembled WGS sequence"/>
</dbReference>
<name>A0AAV3ZDB3_9GAST</name>
<reference evidence="1 2" key="1">
    <citation type="journal article" date="2021" name="Elife">
        <title>Chloroplast acquisition without the gene transfer in kleptoplastic sea slugs, Plakobranchus ocellatus.</title>
        <authorList>
            <person name="Maeda T."/>
            <person name="Takahashi S."/>
            <person name="Yoshida T."/>
            <person name="Shimamura S."/>
            <person name="Takaki Y."/>
            <person name="Nagai Y."/>
            <person name="Toyoda A."/>
            <person name="Suzuki Y."/>
            <person name="Arimoto A."/>
            <person name="Ishii H."/>
            <person name="Satoh N."/>
            <person name="Nishiyama T."/>
            <person name="Hasebe M."/>
            <person name="Maruyama T."/>
            <person name="Minagawa J."/>
            <person name="Obokata J."/>
            <person name="Shigenobu S."/>
        </authorList>
    </citation>
    <scope>NUCLEOTIDE SEQUENCE [LARGE SCALE GENOMIC DNA]</scope>
</reference>
<keyword evidence="2" id="KW-1185">Reference proteome</keyword>